<organism evidence="2 3">
    <name type="scientific">Metabacillus bambusae</name>
    <dbReference type="NCBI Taxonomy" id="2795218"/>
    <lineage>
        <taxon>Bacteria</taxon>
        <taxon>Bacillati</taxon>
        <taxon>Bacillota</taxon>
        <taxon>Bacilli</taxon>
        <taxon>Bacillales</taxon>
        <taxon>Bacillaceae</taxon>
        <taxon>Metabacillus</taxon>
    </lineage>
</organism>
<accession>A0ABS3MZ90</accession>
<evidence type="ECO:0000313" key="2">
    <source>
        <dbReference type="EMBL" id="MBO1511320.1"/>
    </source>
</evidence>
<dbReference type="InterPro" id="IPR010897">
    <property type="entry name" value="Spore_II_P"/>
</dbReference>
<sequence length="410" mass="46454">MKYFYSHTPSYFFIVCEKGGCPKLKRQKDPPRFLFFTLLGIVIIYLLIGTILITNLKVNSNFIQNTIVNLSSKDVFAHFLRAENHYFYQKDEEEIITLSDTSKLAIQIATNVKPTDARTFLGNELPGLRNYDTEIVVAGEGTDLTTLPHESAPPTEVLLQERKVAEEKLKEREDNSTDNEVVQVNPPKNKTVYIYQTHSWESFLPLLKDANIPDEATSNDARANVIGLGQKMSENLINKGIGVVHDTTNMTQTLHEKGLRSTKAYTVSGDIVQEAISNKKNDLTYFIDIHRDSARRSITTKKINGKDYARLYFVVGKEHKNYLENLETAKQLHNELEKKYPGISRGVFLKTKSEGNGVYNQDISNKAMLVEIGGVDNNLDELYRTVDAFTDVFADYYWNSSEAKEVNGNG</sequence>
<name>A0ABS3MZ90_9BACI</name>
<dbReference type="SUPFAM" id="SSF53187">
    <property type="entry name" value="Zn-dependent exopeptidases"/>
    <property type="match status" value="1"/>
</dbReference>
<evidence type="ECO:0000313" key="3">
    <source>
        <dbReference type="Proteomes" id="UP000663981"/>
    </source>
</evidence>
<dbReference type="Pfam" id="PF07454">
    <property type="entry name" value="SpoIIP"/>
    <property type="match status" value="1"/>
</dbReference>
<evidence type="ECO:0000256" key="1">
    <source>
        <dbReference type="SAM" id="Phobius"/>
    </source>
</evidence>
<dbReference type="NCBIfam" id="TIGR02867">
    <property type="entry name" value="spore_II_P"/>
    <property type="match status" value="1"/>
</dbReference>
<dbReference type="Proteomes" id="UP000663981">
    <property type="component" value="Unassembled WGS sequence"/>
</dbReference>
<protein>
    <submittedName>
        <fullName evidence="2">Stage II sporulation protein P</fullName>
    </submittedName>
</protein>
<keyword evidence="1" id="KW-0472">Membrane</keyword>
<comment type="caution">
    <text evidence="2">The sequence shown here is derived from an EMBL/GenBank/DDBJ whole genome shotgun (WGS) entry which is preliminary data.</text>
</comment>
<feature type="transmembrane region" description="Helical" evidence="1">
    <location>
        <begin position="33"/>
        <end position="53"/>
    </location>
</feature>
<keyword evidence="1" id="KW-0812">Transmembrane</keyword>
<gene>
    <name evidence="2" type="ORF">I7822_06505</name>
</gene>
<dbReference type="RefSeq" id="WP_207976196.1">
    <property type="nucleotide sequence ID" value="NZ_JAGDEL010000003.1"/>
</dbReference>
<keyword evidence="3" id="KW-1185">Reference proteome</keyword>
<proteinExistence type="predicted"/>
<keyword evidence="1" id="KW-1133">Transmembrane helix</keyword>
<dbReference type="EMBL" id="JAGDEL010000003">
    <property type="protein sequence ID" value="MBO1511320.1"/>
    <property type="molecule type" value="Genomic_DNA"/>
</dbReference>
<reference evidence="2 3" key="1">
    <citation type="submission" date="2021-03" db="EMBL/GenBank/DDBJ databases">
        <title>Whole genome sequence of Metabacillus bambusae BG109.</title>
        <authorList>
            <person name="Jeong J.W."/>
        </authorList>
    </citation>
    <scope>NUCLEOTIDE SEQUENCE [LARGE SCALE GENOMIC DNA]</scope>
    <source>
        <strain evidence="2 3">BG109</strain>
    </source>
</reference>